<proteinExistence type="predicted"/>
<dbReference type="AlphaFoldDB" id="A0A8D8UJC1"/>
<organism evidence="1">
    <name type="scientific">Cacopsylla melanoneura</name>
    <dbReference type="NCBI Taxonomy" id="428564"/>
    <lineage>
        <taxon>Eukaryota</taxon>
        <taxon>Metazoa</taxon>
        <taxon>Ecdysozoa</taxon>
        <taxon>Arthropoda</taxon>
        <taxon>Hexapoda</taxon>
        <taxon>Insecta</taxon>
        <taxon>Pterygota</taxon>
        <taxon>Neoptera</taxon>
        <taxon>Paraneoptera</taxon>
        <taxon>Hemiptera</taxon>
        <taxon>Sternorrhyncha</taxon>
        <taxon>Psylloidea</taxon>
        <taxon>Psyllidae</taxon>
        <taxon>Psyllinae</taxon>
        <taxon>Cacopsylla</taxon>
    </lineage>
</organism>
<name>A0A8D8UJC1_9HEMI</name>
<accession>A0A8D8UJC1</accession>
<protein>
    <submittedName>
        <fullName evidence="1">Uncharacterized protein</fullName>
    </submittedName>
</protein>
<evidence type="ECO:0000313" key="1">
    <source>
        <dbReference type="EMBL" id="CAG6706944.1"/>
    </source>
</evidence>
<dbReference type="EMBL" id="HBUF01343672">
    <property type="protein sequence ID" value="CAG6706944.1"/>
    <property type="molecule type" value="Transcribed_RNA"/>
</dbReference>
<reference evidence="1" key="1">
    <citation type="submission" date="2021-05" db="EMBL/GenBank/DDBJ databases">
        <authorList>
            <person name="Alioto T."/>
            <person name="Alioto T."/>
            <person name="Gomez Garrido J."/>
        </authorList>
    </citation>
    <scope>NUCLEOTIDE SEQUENCE</scope>
</reference>
<sequence>MFTRTAASCPGTNPRMTVVYLSMVTLLKNKTWQQDVGYLQALLMLTKLTMILLDWNQARSTTSVSKQSTKKASQNLWKLITLFWLRILMILPQHQDCQRLWTGMRPWLNSSGKCPYEMVVLLLLDTSLSPNPNSTRLSPKLSKSTVMCVVAACLS</sequence>